<name>E8NDM6_MICTS</name>
<dbReference type="PANTHER" id="PTHR42939:SF1">
    <property type="entry name" value="ABC TRANSPORTER ATP-BINDING PROTEIN ALBC-RELATED"/>
    <property type="match status" value="1"/>
</dbReference>
<dbReference type="EMBL" id="AP012052">
    <property type="protein sequence ID" value="BAJ73702.1"/>
    <property type="molecule type" value="Genomic_DNA"/>
</dbReference>
<dbReference type="SMART" id="SM00382">
    <property type="entry name" value="AAA"/>
    <property type="match status" value="1"/>
</dbReference>
<dbReference type="InterPro" id="IPR027417">
    <property type="entry name" value="P-loop_NTPase"/>
</dbReference>
<evidence type="ECO:0000256" key="2">
    <source>
        <dbReference type="ARBA" id="ARBA00022741"/>
    </source>
</evidence>
<organism evidence="5 6">
    <name type="scientific">Microbacterium testaceum (strain StLB037)</name>
    <dbReference type="NCBI Taxonomy" id="979556"/>
    <lineage>
        <taxon>Bacteria</taxon>
        <taxon>Bacillati</taxon>
        <taxon>Actinomycetota</taxon>
        <taxon>Actinomycetes</taxon>
        <taxon>Micrococcales</taxon>
        <taxon>Microbacteriaceae</taxon>
        <taxon>Microbacterium</taxon>
    </lineage>
</organism>
<dbReference type="Pfam" id="PF00005">
    <property type="entry name" value="ABC_tran"/>
    <property type="match status" value="1"/>
</dbReference>
<dbReference type="GO" id="GO:0005524">
    <property type="term" value="F:ATP binding"/>
    <property type="evidence" value="ECO:0007669"/>
    <property type="project" value="UniProtKB-KW"/>
</dbReference>
<evidence type="ECO:0000256" key="3">
    <source>
        <dbReference type="ARBA" id="ARBA00022840"/>
    </source>
</evidence>
<dbReference type="InterPro" id="IPR003593">
    <property type="entry name" value="AAA+_ATPase"/>
</dbReference>
<dbReference type="eggNOG" id="COG1131">
    <property type="taxonomic scope" value="Bacteria"/>
</dbReference>
<dbReference type="HOGENOM" id="CLU_000604_1_2_11"/>
<evidence type="ECO:0000313" key="6">
    <source>
        <dbReference type="Proteomes" id="UP000008975"/>
    </source>
</evidence>
<evidence type="ECO:0000256" key="1">
    <source>
        <dbReference type="ARBA" id="ARBA00022448"/>
    </source>
</evidence>
<dbReference type="Gene3D" id="3.40.50.300">
    <property type="entry name" value="P-loop containing nucleotide triphosphate hydrolases"/>
    <property type="match status" value="1"/>
</dbReference>
<dbReference type="OrthoDB" id="5116176at2"/>
<keyword evidence="1" id="KW-0813">Transport</keyword>
<dbReference type="Proteomes" id="UP000008975">
    <property type="component" value="Chromosome"/>
</dbReference>
<dbReference type="InterPro" id="IPR003439">
    <property type="entry name" value="ABC_transporter-like_ATP-bd"/>
</dbReference>
<dbReference type="GO" id="GO:0016887">
    <property type="term" value="F:ATP hydrolysis activity"/>
    <property type="evidence" value="ECO:0007669"/>
    <property type="project" value="InterPro"/>
</dbReference>
<dbReference type="InterPro" id="IPR051782">
    <property type="entry name" value="ABC_Transporter_VariousFunc"/>
</dbReference>
<dbReference type="KEGG" id="mts:MTES_0738"/>
<keyword evidence="3" id="KW-0067">ATP-binding</keyword>
<dbReference type="CDD" id="cd03230">
    <property type="entry name" value="ABC_DR_subfamily_A"/>
    <property type="match status" value="1"/>
</dbReference>
<reference evidence="5 6" key="1">
    <citation type="journal article" date="2011" name="J. Bacteriol.">
        <title>Genome sequence of Microbacterium testaceum StLB037, an N-acylhomoserine lactone-degrading bacterium isolated from potato leaves.</title>
        <authorList>
            <person name="Morohoshi T."/>
            <person name="Wang W.-Z."/>
            <person name="Someya N."/>
            <person name="Ikeda T."/>
        </authorList>
    </citation>
    <scope>NUCLEOTIDE SEQUENCE [LARGE SCALE GENOMIC DNA]</scope>
    <source>
        <strain evidence="5 6">StLB037</strain>
    </source>
</reference>
<evidence type="ECO:0000313" key="5">
    <source>
        <dbReference type="EMBL" id="BAJ73702.1"/>
    </source>
</evidence>
<dbReference type="STRING" id="979556.MTES_0738"/>
<dbReference type="PROSITE" id="PS50893">
    <property type="entry name" value="ABC_TRANSPORTER_2"/>
    <property type="match status" value="1"/>
</dbReference>
<proteinExistence type="predicted"/>
<dbReference type="RefSeq" id="WP_013583829.1">
    <property type="nucleotide sequence ID" value="NC_015125.1"/>
</dbReference>
<reference key="2">
    <citation type="submission" date="2011-02" db="EMBL/GenBank/DDBJ databases">
        <title>Genome sequence of Microbacterium testaceum StLB037.</title>
        <authorList>
            <person name="Morohoshi T."/>
            <person name="Wang W.Z."/>
            <person name="Someya N."/>
            <person name="Ikeda T."/>
        </authorList>
    </citation>
    <scope>NUCLEOTIDE SEQUENCE</scope>
    <source>
        <strain>StLB037</strain>
    </source>
</reference>
<evidence type="ECO:0000259" key="4">
    <source>
        <dbReference type="PROSITE" id="PS50893"/>
    </source>
</evidence>
<protein>
    <submittedName>
        <fullName evidence="5">ABC-type multidrug transport system, ATPase component</fullName>
    </submittedName>
</protein>
<gene>
    <name evidence="5" type="ordered locus">MTES_0738</name>
</gene>
<sequence length="248" mass="26876">MTILHVAGLRTRVGSFELGPIDVSIERGDFVSLIGPNGSGKSTLITALLGLNSRVVAGTVRLFGESAFPRPRSVFSRVAYVTDSPRDVLGEFTAEEYWDYCRLAFESARGTVINGWEERADAYARMLDFPARTRRPLSALSLGTARKAQIIAALLPAPEFVVLDEPFIGLDFLASRSFEALLMSLREQQVTVLASSHDLDLAARVASRVIVLRGGRMVLDSPVSSFGEGVESAVTAALSDDRAPESER</sequence>
<keyword evidence="2" id="KW-0547">Nucleotide-binding</keyword>
<dbReference type="SUPFAM" id="SSF52540">
    <property type="entry name" value="P-loop containing nucleoside triphosphate hydrolases"/>
    <property type="match status" value="1"/>
</dbReference>
<feature type="domain" description="ABC transporter" evidence="4">
    <location>
        <begin position="1"/>
        <end position="239"/>
    </location>
</feature>
<dbReference type="PANTHER" id="PTHR42939">
    <property type="entry name" value="ABC TRANSPORTER ATP-BINDING PROTEIN ALBC-RELATED"/>
    <property type="match status" value="1"/>
</dbReference>
<accession>E8NDM6</accession>
<dbReference type="AlphaFoldDB" id="E8NDM6"/>